<comment type="caution">
    <text evidence="3">The sequence shown here is derived from an EMBL/GenBank/DDBJ whole genome shotgun (WGS) entry which is preliminary data.</text>
</comment>
<dbReference type="Gene3D" id="1.10.12.10">
    <property type="entry name" value="Lyase 2-enoyl-coa Hydratase, Chain A, domain 2"/>
    <property type="match status" value="1"/>
</dbReference>
<dbReference type="InterPro" id="IPR014748">
    <property type="entry name" value="Enoyl-CoA_hydra_C"/>
</dbReference>
<dbReference type="InterPro" id="IPR001753">
    <property type="entry name" value="Enoyl-CoA_hydra/iso"/>
</dbReference>
<name>A0A419EW30_9BACT</name>
<evidence type="ECO:0000313" key="4">
    <source>
        <dbReference type="Proteomes" id="UP000285961"/>
    </source>
</evidence>
<dbReference type="SUPFAM" id="SSF52096">
    <property type="entry name" value="ClpP/crotonase"/>
    <property type="match status" value="1"/>
</dbReference>
<evidence type="ECO:0000313" key="3">
    <source>
        <dbReference type="EMBL" id="RJP68690.1"/>
    </source>
</evidence>
<sequence length="281" mass="31117">MSYKQILFDVSDQIATITLNRPERLNAFTYVLAAEMLDVLKRVDEDDNLRVTIVTGAGRGFCAGMDLSTGESTFDTSAEPTSPEDEAERRTPVDDILSVLLNLRKPVIVAVNGPAVGVGLTMILPMDIRIAAESARFGMVFVRRGVIPELASPWFLPRIVGVSKAAELMYTGRIINAREALECGLVSRVVPDAELMPAARELASEIASKAAPVSVALTKHMLWKFLAMDDFEKVEEINHTYFAWTGLQPDCHEGIKAFLEKRAPQWKMKVSKDMPEFFPLT</sequence>
<dbReference type="CDD" id="cd06558">
    <property type="entry name" value="crotonase-like"/>
    <property type="match status" value="1"/>
</dbReference>
<dbReference type="GO" id="GO:0004300">
    <property type="term" value="F:enoyl-CoA hydratase activity"/>
    <property type="evidence" value="ECO:0007669"/>
    <property type="project" value="UniProtKB-EC"/>
</dbReference>
<dbReference type="InterPro" id="IPR029045">
    <property type="entry name" value="ClpP/crotonase-like_dom_sf"/>
</dbReference>
<dbReference type="AlphaFoldDB" id="A0A419EW30"/>
<reference evidence="3 4" key="1">
    <citation type="journal article" date="2017" name="ISME J.">
        <title>Energy and carbon metabolisms in a deep terrestrial subsurface fluid microbial community.</title>
        <authorList>
            <person name="Momper L."/>
            <person name="Jungbluth S.P."/>
            <person name="Lee M.D."/>
            <person name="Amend J.P."/>
        </authorList>
    </citation>
    <scope>NUCLEOTIDE SEQUENCE [LARGE SCALE GENOMIC DNA]</scope>
    <source>
        <strain evidence="3">SURF_17</strain>
    </source>
</reference>
<dbReference type="EMBL" id="QZKI01000089">
    <property type="protein sequence ID" value="RJP68690.1"/>
    <property type="molecule type" value="Genomic_DNA"/>
</dbReference>
<accession>A0A419EW30</accession>
<dbReference type="EC" id="4.2.1.17" evidence="3"/>
<dbReference type="Proteomes" id="UP000285961">
    <property type="component" value="Unassembled WGS sequence"/>
</dbReference>
<feature type="region of interest" description="Disordered" evidence="2">
    <location>
        <begin position="71"/>
        <end position="90"/>
    </location>
</feature>
<evidence type="ECO:0000256" key="2">
    <source>
        <dbReference type="SAM" id="MobiDB-lite"/>
    </source>
</evidence>
<keyword evidence="3" id="KW-0456">Lyase</keyword>
<organism evidence="3 4">
    <name type="scientific">Candidatus Abyssobacteria bacterium SURF_17</name>
    <dbReference type="NCBI Taxonomy" id="2093361"/>
    <lineage>
        <taxon>Bacteria</taxon>
        <taxon>Pseudomonadati</taxon>
        <taxon>Candidatus Hydrogenedentota</taxon>
        <taxon>Candidatus Abyssobacteria</taxon>
    </lineage>
</organism>
<dbReference type="InterPro" id="IPR051053">
    <property type="entry name" value="ECH/Chromodomain_protein"/>
</dbReference>
<evidence type="ECO:0000256" key="1">
    <source>
        <dbReference type="ARBA" id="ARBA00005254"/>
    </source>
</evidence>
<feature type="compositionally biased region" description="Polar residues" evidence="2">
    <location>
        <begin position="71"/>
        <end position="80"/>
    </location>
</feature>
<gene>
    <name evidence="3" type="ORF">C4532_11990</name>
</gene>
<proteinExistence type="inferred from homology"/>
<dbReference type="Gene3D" id="3.90.226.10">
    <property type="entry name" value="2-enoyl-CoA Hydratase, Chain A, domain 1"/>
    <property type="match status" value="1"/>
</dbReference>
<protein>
    <submittedName>
        <fullName evidence="3">Enoyl-CoA hydratase</fullName>
        <ecNumber evidence="3">4.2.1.17</ecNumber>
    </submittedName>
</protein>
<dbReference type="PANTHER" id="PTHR43684:SF4">
    <property type="entry name" value="ENOYL-COA HYDRATASE_ISOMERASE FAMILY PROTEIN (AFU_ORTHOLOGUE AFUA_1G01890)"/>
    <property type="match status" value="1"/>
</dbReference>
<dbReference type="PANTHER" id="PTHR43684">
    <property type="match status" value="1"/>
</dbReference>
<dbReference type="Pfam" id="PF00378">
    <property type="entry name" value="ECH_1"/>
    <property type="match status" value="1"/>
</dbReference>
<dbReference type="NCBIfam" id="NF006109">
    <property type="entry name" value="PRK08260.1"/>
    <property type="match status" value="1"/>
</dbReference>
<comment type="similarity">
    <text evidence="1">Belongs to the enoyl-CoA hydratase/isomerase family.</text>
</comment>